<accession>A0A244EKX9</accession>
<dbReference type="AlphaFoldDB" id="A0A244EKX9"/>
<dbReference type="InterPro" id="IPR036457">
    <property type="entry name" value="PPM-type-like_dom_sf"/>
</dbReference>
<comment type="caution">
    <text evidence="2">The sequence shown here is derived from an EMBL/GenBank/DDBJ whole genome shotgun (WGS) entry which is preliminary data.</text>
</comment>
<dbReference type="PROSITE" id="PS51746">
    <property type="entry name" value="PPM_2"/>
    <property type="match status" value="1"/>
</dbReference>
<reference evidence="2 3" key="1">
    <citation type="submission" date="2017-01" db="EMBL/GenBank/DDBJ databases">
        <authorList>
            <person name="Mah S.A."/>
            <person name="Swanson W.J."/>
            <person name="Moy G.W."/>
            <person name="Vacquier V.D."/>
        </authorList>
    </citation>
    <scope>NUCLEOTIDE SEQUENCE [LARGE SCALE GENOMIC DNA]</scope>
    <source>
        <strain evidence="2">PDD-32b-74</strain>
    </source>
</reference>
<dbReference type="Gene3D" id="3.60.40.10">
    <property type="entry name" value="PPM-type phosphatase domain"/>
    <property type="match status" value="1"/>
</dbReference>
<gene>
    <name evidence="2" type="ORF">BW686_22550</name>
</gene>
<protein>
    <recommendedName>
        <fullName evidence="1">PPM-type phosphatase domain-containing protein</fullName>
    </recommendedName>
</protein>
<sequence length="255" mass="28583">MIKLLSSSVFSFPKELARKNEDSILPPRKLGGGFLMAVADGVGSYAGASSASESAIEYLTSLQSTAFESADAVEQIFNQIKIRVSNLIHENPSYFDAATTLTFCYAGEKGIKIGHVGDCRVYLKLDRKLLQITKDHTQHQMLIDEGLYKPSELKEASGKNTLFSAISKKINLHFQEVFLRYDQICAHDGSVNLFIMSDGAYHSWELRPRFLESTLEDPNRFAANLRRRIVRLEPTDDCSLIAVKLTVKPQLELFD</sequence>
<dbReference type="SMART" id="SM00331">
    <property type="entry name" value="PP2C_SIG"/>
    <property type="match status" value="1"/>
</dbReference>
<dbReference type="SMART" id="SM00332">
    <property type="entry name" value="PP2Cc"/>
    <property type="match status" value="1"/>
</dbReference>
<name>A0A244EKX9_PSESX</name>
<dbReference type="InterPro" id="IPR001932">
    <property type="entry name" value="PPM-type_phosphatase-like_dom"/>
</dbReference>
<organism evidence="2 3">
    <name type="scientific">Pseudomonas syringae</name>
    <dbReference type="NCBI Taxonomy" id="317"/>
    <lineage>
        <taxon>Bacteria</taxon>
        <taxon>Pseudomonadati</taxon>
        <taxon>Pseudomonadota</taxon>
        <taxon>Gammaproteobacteria</taxon>
        <taxon>Pseudomonadales</taxon>
        <taxon>Pseudomonadaceae</taxon>
        <taxon>Pseudomonas</taxon>
    </lineage>
</organism>
<dbReference type="OrthoDB" id="9801841at2"/>
<proteinExistence type="predicted"/>
<dbReference type="Proteomes" id="UP000195128">
    <property type="component" value="Unassembled WGS sequence"/>
</dbReference>
<dbReference type="RefSeq" id="WP_084919660.1">
    <property type="nucleotide sequence ID" value="NZ_MTSA01000021.1"/>
</dbReference>
<dbReference type="EMBL" id="MTSA01000021">
    <property type="protein sequence ID" value="OUM05127.1"/>
    <property type="molecule type" value="Genomic_DNA"/>
</dbReference>
<evidence type="ECO:0000313" key="2">
    <source>
        <dbReference type="EMBL" id="OUM05127.1"/>
    </source>
</evidence>
<dbReference type="Pfam" id="PF13672">
    <property type="entry name" value="PP2C_2"/>
    <property type="match status" value="1"/>
</dbReference>
<dbReference type="SUPFAM" id="SSF81606">
    <property type="entry name" value="PP2C-like"/>
    <property type="match status" value="1"/>
</dbReference>
<evidence type="ECO:0000313" key="3">
    <source>
        <dbReference type="Proteomes" id="UP000195128"/>
    </source>
</evidence>
<evidence type="ECO:0000259" key="1">
    <source>
        <dbReference type="PROSITE" id="PS51746"/>
    </source>
</evidence>
<feature type="domain" description="PPM-type phosphatase" evidence="1">
    <location>
        <begin position="6"/>
        <end position="245"/>
    </location>
</feature>